<evidence type="ECO:0000313" key="1">
    <source>
        <dbReference type="EMBL" id="MDH1336825.1"/>
    </source>
</evidence>
<dbReference type="Proteomes" id="UP001161065">
    <property type="component" value="Unassembled WGS sequence"/>
</dbReference>
<proteinExistence type="predicted"/>
<dbReference type="EMBL" id="JAOCEK010000026">
    <property type="protein sequence ID" value="MDH1336825.1"/>
    <property type="molecule type" value="Genomic_DNA"/>
</dbReference>
<protein>
    <submittedName>
        <fullName evidence="1">Uncharacterized protein</fullName>
    </submittedName>
</protein>
<accession>A0AA42TW64</accession>
<dbReference type="AlphaFoldDB" id="A0AA42TW64"/>
<reference evidence="1" key="1">
    <citation type="submission" date="2022-09" db="EMBL/GenBank/DDBJ databases">
        <title>Intensive care unit water sources are persistently colonized with multi-drug resistant bacteria and are the site of extensive horizontal gene transfer of antibiotic resistance genes.</title>
        <authorList>
            <person name="Diorio-Toth L."/>
        </authorList>
    </citation>
    <scope>NUCLEOTIDE SEQUENCE</scope>
    <source>
        <strain evidence="1">GD03832</strain>
    </source>
</reference>
<gene>
    <name evidence="1" type="ORF">N5D63_21995</name>
</gene>
<name>A0AA42TW64_9BURK</name>
<evidence type="ECO:0000313" key="2">
    <source>
        <dbReference type="Proteomes" id="UP001161065"/>
    </source>
</evidence>
<dbReference type="RefSeq" id="WP_280009306.1">
    <property type="nucleotide sequence ID" value="NZ_JAOCEK010000026.1"/>
</dbReference>
<comment type="caution">
    <text evidence="1">The sequence shown here is derived from an EMBL/GenBank/DDBJ whole genome shotgun (WGS) entry which is preliminary data.</text>
</comment>
<sequence>MKQPIKMTPGDELHLTALMAPFSLNLVTGQDRQHLLGYGRAAFIAGHAQLRACTPEAAEDLIEEIIERISDHAVKAMAHQEARKQGNPEQIESARQATFQAEDCIKRDLRTLASRTDTASAAAEQAAWHAGLDEGRAQAAPAAVAVPDDWKLVPVDLTPEMKREFMDLLMDGIDIYVNRRDQIEIQTDAPRRIWKAVLALSPAAPQAQAVPDFCHVASLKLKSLQERGYQITGYALEKPVEGAQPERGFINHGGFVGWWWDGQSPQAQADARDAALAASEQDALRLVRQAVRDFHYALDNRKHGGVAAGAAMNAIELALNMYWQQGQEADRRANQAAQGGE</sequence>
<organism evidence="1 2">
    <name type="scientific">Comamonas thiooxydans</name>
    <dbReference type="NCBI Taxonomy" id="363952"/>
    <lineage>
        <taxon>Bacteria</taxon>
        <taxon>Pseudomonadati</taxon>
        <taxon>Pseudomonadota</taxon>
        <taxon>Betaproteobacteria</taxon>
        <taxon>Burkholderiales</taxon>
        <taxon>Comamonadaceae</taxon>
        <taxon>Comamonas</taxon>
    </lineage>
</organism>